<feature type="compositionally biased region" description="Low complexity" evidence="1">
    <location>
        <begin position="320"/>
        <end position="331"/>
    </location>
</feature>
<organism evidence="3 4">
    <name type="scientific">Blattamonas nauphoetae</name>
    <dbReference type="NCBI Taxonomy" id="2049346"/>
    <lineage>
        <taxon>Eukaryota</taxon>
        <taxon>Metamonada</taxon>
        <taxon>Preaxostyla</taxon>
        <taxon>Oxymonadida</taxon>
        <taxon>Blattamonas</taxon>
    </lineage>
</organism>
<keyword evidence="2" id="KW-1133">Transmembrane helix</keyword>
<gene>
    <name evidence="3" type="ORF">BLNAU_24358</name>
</gene>
<feature type="region of interest" description="Disordered" evidence="1">
    <location>
        <begin position="308"/>
        <end position="352"/>
    </location>
</feature>
<keyword evidence="2" id="KW-0812">Transmembrane</keyword>
<evidence type="ECO:0000313" key="3">
    <source>
        <dbReference type="EMBL" id="KAK2940728.1"/>
    </source>
</evidence>
<feature type="region of interest" description="Disordered" evidence="1">
    <location>
        <begin position="451"/>
        <end position="523"/>
    </location>
</feature>
<evidence type="ECO:0000313" key="4">
    <source>
        <dbReference type="Proteomes" id="UP001281761"/>
    </source>
</evidence>
<dbReference type="EMBL" id="JARBJD010000615">
    <property type="protein sequence ID" value="KAK2940728.1"/>
    <property type="molecule type" value="Genomic_DNA"/>
</dbReference>
<feature type="region of interest" description="Disordered" evidence="1">
    <location>
        <begin position="393"/>
        <end position="427"/>
    </location>
</feature>
<evidence type="ECO:0000256" key="2">
    <source>
        <dbReference type="SAM" id="Phobius"/>
    </source>
</evidence>
<protein>
    <submittedName>
        <fullName evidence="3">Uncharacterized protein</fullName>
    </submittedName>
</protein>
<proteinExistence type="predicted"/>
<feature type="compositionally biased region" description="Polar residues" evidence="1">
    <location>
        <begin position="501"/>
        <end position="523"/>
    </location>
</feature>
<keyword evidence="2" id="KW-0472">Membrane</keyword>
<reference evidence="3 4" key="1">
    <citation type="journal article" date="2022" name="bioRxiv">
        <title>Genomics of Preaxostyla Flagellates Illuminates Evolutionary Transitions and the Path Towards Mitochondrial Loss.</title>
        <authorList>
            <person name="Novak L.V.F."/>
            <person name="Treitli S.C."/>
            <person name="Pyrih J."/>
            <person name="Halakuc P."/>
            <person name="Pipaliya S.V."/>
            <person name="Vacek V."/>
            <person name="Brzon O."/>
            <person name="Soukal P."/>
            <person name="Eme L."/>
            <person name="Dacks J.B."/>
            <person name="Karnkowska A."/>
            <person name="Elias M."/>
            <person name="Hampl V."/>
        </authorList>
    </citation>
    <scope>NUCLEOTIDE SEQUENCE [LARGE SCALE GENOMIC DNA]</scope>
    <source>
        <strain evidence="3">NAU3</strain>
        <tissue evidence="3">Gut</tissue>
    </source>
</reference>
<comment type="caution">
    <text evidence="3">The sequence shown here is derived from an EMBL/GenBank/DDBJ whole genome shotgun (WGS) entry which is preliminary data.</text>
</comment>
<evidence type="ECO:0000256" key="1">
    <source>
        <dbReference type="SAM" id="MobiDB-lite"/>
    </source>
</evidence>
<keyword evidence="4" id="KW-1185">Reference proteome</keyword>
<sequence>MFILSNSSVSALSGIYIPSTGLIASIDRTSQLIFTASTLVLPQGEHVFNSEGGTLLLDPSGSICLFVENTADCGGAVEDFSISVLDDEFIVTIVDKVPVTNQTEINSKTLTICGNRFDSELSTNNAFSVGFEVKFRSTESVHLVETKASAKNSTFEGIVPVSLKEFPSLRVYFVVEQDAGVRQVDTSATVTITPAQSESHFYNSQTKNVQTVLSEDQTEYVAYVTGSQLIPCETATAVLFETTDVPSDVAFHNNTLIIVQISNDDMSALSPSTHSRNADTVSVKFGWGFWMEYSSSLPLFDLGGLPTSTVPPLDPSDPASSTDITEPTDPTSPEDPTDPDDPSSPTDPSAAAKKQKAAMIGLSVGIGVVALACILLFLIIIIYVFRRKDKKEEEEEEEQQEEGPNSSEMADTEEPFKETTSLPGQVDVTLTEPPQTIVELKEDEAPTLNSAIVQEPELEQPAETQAEELSRPHKEIKKKKKKLEEVENGDGSETPLLDSVPPSSIQPLFLHSNQPSKQRKMTQMWSPSTFMPDIGVLKWKCERNRKADCVG</sequence>
<feature type="transmembrane region" description="Helical" evidence="2">
    <location>
        <begin position="358"/>
        <end position="385"/>
    </location>
</feature>
<name>A0ABQ9WN27_9EUKA</name>
<dbReference type="Proteomes" id="UP001281761">
    <property type="component" value="Unassembled WGS sequence"/>
</dbReference>
<accession>A0ABQ9WN27</accession>